<dbReference type="EMBL" id="JACHBQ010000001">
    <property type="protein sequence ID" value="MBB5643200.1"/>
    <property type="molecule type" value="Genomic_DNA"/>
</dbReference>
<dbReference type="EMBL" id="JPXF01000160">
    <property type="protein sequence ID" value="KGJ71651.1"/>
    <property type="molecule type" value="Genomic_DNA"/>
</dbReference>
<dbReference type="RefSeq" id="WP_035840738.1">
    <property type="nucleotide sequence ID" value="NZ_JACHBQ010000001.1"/>
</dbReference>
<evidence type="ECO:0000313" key="5">
    <source>
        <dbReference type="Proteomes" id="UP000561726"/>
    </source>
</evidence>
<sequence length="60" mass="6916">MNDKLDSVNLVPIVVFALVGLLFLFFTSSWYVGVGLLLVSAAYLIYWFRKRSTARRDHHV</sequence>
<evidence type="ECO:0000313" key="3">
    <source>
        <dbReference type="EMBL" id="MBB5643200.1"/>
    </source>
</evidence>
<feature type="transmembrane region" description="Helical" evidence="1">
    <location>
        <begin position="7"/>
        <end position="24"/>
    </location>
</feature>
<dbReference type="Proteomes" id="UP000029864">
    <property type="component" value="Unassembled WGS sequence"/>
</dbReference>
<evidence type="ECO:0000313" key="4">
    <source>
        <dbReference type="Proteomes" id="UP000029864"/>
    </source>
</evidence>
<organism evidence="2 4">
    <name type="scientific">Cryobacterium roopkundense</name>
    <dbReference type="NCBI Taxonomy" id="1001240"/>
    <lineage>
        <taxon>Bacteria</taxon>
        <taxon>Bacillati</taxon>
        <taxon>Actinomycetota</taxon>
        <taxon>Actinomycetes</taxon>
        <taxon>Micrococcales</taxon>
        <taxon>Microbacteriaceae</taxon>
        <taxon>Cryobacterium</taxon>
    </lineage>
</organism>
<keyword evidence="4" id="KW-1185">Reference proteome</keyword>
<dbReference type="NCBIfam" id="TIGR01167">
    <property type="entry name" value="LPXTG_anchor"/>
    <property type="match status" value="1"/>
</dbReference>
<feature type="transmembrane region" description="Helical" evidence="1">
    <location>
        <begin position="30"/>
        <end position="48"/>
    </location>
</feature>
<keyword evidence="1" id="KW-1133">Transmembrane helix</keyword>
<reference evidence="3 5" key="2">
    <citation type="submission" date="2020-08" db="EMBL/GenBank/DDBJ databases">
        <title>Sequencing the genomes of 1000 actinobacteria strains.</title>
        <authorList>
            <person name="Klenk H.-P."/>
        </authorList>
    </citation>
    <scope>NUCLEOTIDE SEQUENCE [LARGE SCALE GENOMIC DNA]</scope>
    <source>
        <strain evidence="3 5">DSM 21065</strain>
    </source>
</reference>
<evidence type="ECO:0000313" key="2">
    <source>
        <dbReference type="EMBL" id="KGJ71651.1"/>
    </source>
</evidence>
<comment type="caution">
    <text evidence="2">The sequence shown here is derived from an EMBL/GenBank/DDBJ whole genome shotgun (WGS) entry which is preliminary data.</text>
</comment>
<accession>A0A099J0A0</accession>
<protein>
    <submittedName>
        <fullName evidence="3">LPXTG-motif cell wall-anchored protein</fullName>
    </submittedName>
</protein>
<name>A0A099J0A0_9MICO</name>
<dbReference type="AlphaFoldDB" id="A0A099J0A0"/>
<keyword evidence="1" id="KW-0472">Membrane</keyword>
<gene>
    <name evidence="3" type="ORF">BJ997_003748</name>
    <name evidence="2" type="ORF">GY21_20700</name>
</gene>
<dbReference type="Proteomes" id="UP000561726">
    <property type="component" value="Unassembled WGS sequence"/>
</dbReference>
<reference evidence="2 4" key="1">
    <citation type="submission" date="2014-08" db="EMBL/GenBank/DDBJ databases">
        <authorList>
            <person name="Sisinthy S."/>
        </authorList>
    </citation>
    <scope>NUCLEOTIDE SEQUENCE [LARGE SCALE GENOMIC DNA]</scope>
    <source>
        <strain evidence="2 4">RuG17</strain>
    </source>
</reference>
<keyword evidence="1" id="KW-0812">Transmembrane</keyword>
<evidence type="ECO:0000256" key="1">
    <source>
        <dbReference type="SAM" id="Phobius"/>
    </source>
</evidence>
<proteinExistence type="predicted"/>